<accession>A0A3D8PCI8</accession>
<name>A0A3D8PCI8_9RHOB</name>
<gene>
    <name evidence="1" type="ORF">DIE28_06215</name>
</gene>
<dbReference type="SUPFAM" id="SSF88697">
    <property type="entry name" value="PUA domain-like"/>
    <property type="match status" value="1"/>
</dbReference>
<evidence type="ECO:0000313" key="1">
    <source>
        <dbReference type="EMBL" id="RDW13783.1"/>
    </source>
</evidence>
<dbReference type="RefSeq" id="WP_115755210.1">
    <property type="nucleotide sequence ID" value="NZ_QFCQ01000023.1"/>
</dbReference>
<dbReference type="AlphaFoldDB" id="A0A3D8PCI8"/>
<comment type="caution">
    <text evidence="1">The sequence shown here is derived from an EMBL/GenBank/DDBJ whole genome shotgun (WGS) entry which is preliminary data.</text>
</comment>
<dbReference type="Gene3D" id="2.30.130.30">
    <property type="entry name" value="Hypothetical protein"/>
    <property type="match status" value="1"/>
</dbReference>
<dbReference type="InterPro" id="IPR015947">
    <property type="entry name" value="PUA-like_sf"/>
</dbReference>
<reference evidence="1 2" key="1">
    <citation type="submission" date="2018-05" db="EMBL/GenBank/DDBJ databases">
        <title>Whole genome sequencing of Paracoccus thiocyanatus SST.</title>
        <authorList>
            <person name="Ghosh W."/>
            <person name="Rameez M.J."/>
            <person name="Roy C."/>
        </authorList>
    </citation>
    <scope>NUCLEOTIDE SEQUENCE [LARGE SCALE GENOMIC DNA]</scope>
    <source>
        <strain evidence="1 2">SST</strain>
    </source>
</reference>
<protein>
    <recommendedName>
        <fullName evidence="3">ASCH domain-containing protein</fullName>
    </recommendedName>
</protein>
<evidence type="ECO:0008006" key="3">
    <source>
        <dbReference type="Google" id="ProtNLM"/>
    </source>
</evidence>
<organism evidence="1 2">
    <name type="scientific">Paracoccus thiocyanatus</name>
    <dbReference type="NCBI Taxonomy" id="34006"/>
    <lineage>
        <taxon>Bacteria</taxon>
        <taxon>Pseudomonadati</taxon>
        <taxon>Pseudomonadota</taxon>
        <taxon>Alphaproteobacteria</taxon>
        <taxon>Rhodobacterales</taxon>
        <taxon>Paracoccaceae</taxon>
        <taxon>Paracoccus</taxon>
    </lineage>
</organism>
<keyword evidence="2" id="KW-1185">Reference proteome</keyword>
<evidence type="ECO:0000313" key="2">
    <source>
        <dbReference type="Proteomes" id="UP000256679"/>
    </source>
</evidence>
<sequence>MKIEKALIVDDPWITKIMNGTKIWEMRSTSAKQRGWIGLIKKGSGHVVGVARMIGADGPLSDQGMIDNADKHHIPPDIFLTGKFSKHRYAWIMSSAVRLHRPVHYVHKSGAVIWVALDKCVSDALANDEAMKALG</sequence>
<dbReference type="EMBL" id="QFCQ01000023">
    <property type="protein sequence ID" value="RDW13783.1"/>
    <property type="molecule type" value="Genomic_DNA"/>
</dbReference>
<proteinExistence type="predicted"/>
<dbReference type="Proteomes" id="UP000256679">
    <property type="component" value="Unassembled WGS sequence"/>
</dbReference>